<evidence type="ECO:0000313" key="2">
    <source>
        <dbReference type="EMBL" id="AIQ69874.1"/>
    </source>
</evidence>
<gene>
    <name evidence="2" type="ORF">PGRAT_21195</name>
</gene>
<dbReference type="Proteomes" id="UP000029500">
    <property type="component" value="Chromosome"/>
</dbReference>
<protein>
    <submittedName>
        <fullName evidence="2">Uncharacterized protein</fullName>
    </submittedName>
</protein>
<reference evidence="2 3" key="1">
    <citation type="submission" date="2014-08" db="EMBL/GenBank/DDBJ databases">
        <title>Comparative genomics of the Paenibacillus odorifer group.</title>
        <authorList>
            <person name="den Bakker H.C."/>
            <person name="Tsai Y.-C."/>
            <person name="Martin N."/>
            <person name="Korlach J."/>
            <person name="Wiedmann M."/>
        </authorList>
    </citation>
    <scope>NUCLEOTIDE SEQUENCE [LARGE SCALE GENOMIC DNA]</scope>
    <source>
        <strain evidence="2 3">DSM 15220</strain>
    </source>
</reference>
<evidence type="ECO:0000256" key="1">
    <source>
        <dbReference type="SAM" id="Phobius"/>
    </source>
</evidence>
<sequence length="199" mass="22888">MKTYNIRKPFHMFLTILLLFFVFASAYYFFIYNSVKSTVINTAAVYPDYETEEALFNEADLVVVGSTDQSFENREHINVSYPTGAIQDFYTKTDFSVKQALKGDVPNDSIIEVGEPIGYVQTLTGKSKITRDEYTELQQSSEYLLYLKQNSEGLYFIIAAELGKYNIDNTDLNESQNEKQQQIKQEIIKSNILDNIDIQ</sequence>
<name>A0A089NLF8_9BACL</name>
<keyword evidence="1" id="KW-0812">Transmembrane</keyword>
<keyword evidence="1" id="KW-0472">Membrane</keyword>
<accession>A0A089NLF8</accession>
<proteinExistence type="predicted"/>
<dbReference type="eggNOG" id="ENOG502ZRFD">
    <property type="taxonomic scope" value="Bacteria"/>
</dbReference>
<dbReference type="OrthoDB" id="2612080at2"/>
<dbReference type="EMBL" id="CP009287">
    <property type="protein sequence ID" value="AIQ69874.1"/>
    <property type="molecule type" value="Genomic_DNA"/>
</dbReference>
<keyword evidence="1" id="KW-1133">Transmembrane helix</keyword>
<dbReference type="KEGG" id="pgm:PGRAT_21195"/>
<dbReference type="RefSeq" id="WP_025706130.1">
    <property type="nucleotide sequence ID" value="NZ_CP009287.1"/>
</dbReference>
<evidence type="ECO:0000313" key="3">
    <source>
        <dbReference type="Proteomes" id="UP000029500"/>
    </source>
</evidence>
<feature type="transmembrane region" description="Helical" evidence="1">
    <location>
        <begin position="12"/>
        <end position="30"/>
    </location>
</feature>
<dbReference type="AlphaFoldDB" id="A0A089NLF8"/>
<dbReference type="HOGENOM" id="CLU_1330859_0_0_9"/>
<organism evidence="2 3">
    <name type="scientific">Paenibacillus graminis</name>
    <dbReference type="NCBI Taxonomy" id="189425"/>
    <lineage>
        <taxon>Bacteria</taxon>
        <taxon>Bacillati</taxon>
        <taxon>Bacillota</taxon>
        <taxon>Bacilli</taxon>
        <taxon>Bacillales</taxon>
        <taxon>Paenibacillaceae</taxon>
        <taxon>Paenibacillus</taxon>
    </lineage>
</organism>
<keyword evidence="3" id="KW-1185">Reference proteome</keyword>